<proteinExistence type="predicted"/>
<dbReference type="Proteomes" id="UP000218784">
    <property type="component" value="Unassembled WGS sequence"/>
</dbReference>
<dbReference type="EMBL" id="NWVD01000002">
    <property type="protein sequence ID" value="PCG09755.1"/>
    <property type="molecule type" value="Genomic_DNA"/>
</dbReference>
<accession>A0A2A4I1E6</accession>
<evidence type="ECO:0000313" key="2">
    <source>
        <dbReference type="EMBL" id="PCG09755.1"/>
    </source>
</evidence>
<keyword evidence="3" id="KW-1185">Reference proteome</keyword>
<evidence type="ECO:0000256" key="1">
    <source>
        <dbReference type="SAM" id="SignalP"/>
    </source>
</evidence>
<protein>
    <submittedName>
        <fullName evidence="2">Uncharacterized protein</fullName>
    </submittedName>
</protein>
<feature type="chain" id="PRO_5013285936" evidence="1">
    <location>
        <begin position="24"/>
        <end position="139"/>
    </location>
</feature>
<feature type="signal peptide" evidence="1">
    <location>
        <begin position="1"/>
        <end position="23"/>
    </location>
</feature>
<evidence type="ECO:0000313" key="3">
    <source>
        <dbReference type="Proteomes" id="UP000218784"/>
    </source>
</evidence>
<gene>
    <name evidence="2" type="ORF">COA17_07900</name>
</gene>
<keyword evidence="1" id="KW-0732">Signal</keyword>
<name>A0A2A4I1E6_9SPHN</name>
<organism evidence="2 3">
    <name type="scientific">Sphingomonas ginsenosidimutans</name>
    <dbReference type="NCBI Taxonomy" id="862134"/>
    <lineage>
        <taxon>Bacteria</taxon>
        <taxon>Pseudomonadati</taxon>
        <taxon>Pseudomonadota</taxon>
        <taxon>Alphaproteobacteria</taxon>
        <taxon>Sphingomonadales</taxon>
        <taxon>Sphingomonadaceae</taxon>
        <taxon>Sphingomonas</taxon>
    </lineage>
</organism>
<reference evidence="2 3" key="1">
    <citation type="submission" date="2017-09" db="EMBL/GenBank/DDBJ databases">
        <title>Sphingomonas ginsenosidimutans KACC 14949, whole genome shotgun sequence.</title>
        <authorList>
            <person name="Feng G."/>
            <person name="Zhu H."/>
        </authorList>
    </citation>
    <scope>NUCLEOTIDE SEQUENCE [LARGE SCALE GENOMIC DNA]</scope>
    <source>
        <strain evidence="2 3">KACC 14949</strain>
    </source>
</reference>
<dbReference type="RefSeq" id="WP_096611441.1">
    <property type="nucleotide sequence ID" value="NZ_NWVD01000002.1"/>
</dbReference>
<sequence>MRFLISFTAAAALSALAVVGANAQREPARGSVEAKAAAEYRQLLAGKTPGKPETCIDTRFNNPRLTAYDGKLIYRVSSKLVYVSDTGGGCSNVARGDTLVTRQYQGRLCRGDIAQTVNLPIGMPTGSCAMGDFIPYRSK</sequence>
<dbReference type="AlphaFoldDB" id="A0A2A4I1E6"/>
<comment type="caution">
    <text evidence="2">The sequence shown here is derived from an EMBL/GenBank/DDBJ whole genome shotgun (WGS) entry which is preliminary data.</text>
</comment>